<feature type="transmembrane region" description="Helical" evidence="5">
    <location>
        <begin position="67"/>
        <end position="88"/>
    </location>
</feature>
<gene>
    <name evidence="6" type="ORF">BJ684DRAFT_12191</name>
</gene>
<name>A0A4P9XZM9_9FUNG</name>
<feature type="transmembrane region" description="Helical" evidence="5">
    <location>
        <begin position="160"/>
        <end position="184"/>
    </location>
</feature>
<keyword evidence="3 5" id="KW-1133">Transmembrane helix</keyword>
<dbReference type="SMART" id="SM01417">
    <property type="entry name" value="Solute_trans_a"/>
    <property type="match status" value="1"/>
</dbReference>
<dbReference type="PANTHER" id="PTHR23423">
    <property type="entry name" value="ORGANIC SOLUTE TRANSPORTER-RELATED"/>
    <property type="match status" value="1"/>
</dbReference>
<dbReference type="Proteomes" id="UP000267251">
    <property type="component" value="Unassembled WGS sequence"/>
</dbReference>
<evidence type="ECO:0000256" key="4">
    <source>
        <dbReference type="ARBA" id="ARBA00023136"/>
    </source>
</evidence>
<keyword evidence="2 5" id="KW-0812">Transmembrane</keyword>
<keyword evidence="4 5" id="KW-0472">Membrane</keyword>
<dbReference type="OrthoDB" id="5348404at2759"/>
<evidence type="ECO:0000256" key="2">
    <source>
        <dbReference type="ARBA" id="ARBA00022692"/>
    </source>
</evidence>
<evidence type="ECO:0000313" key="6">
    <source>
        <dbReference type="EMBL" id="RKP11956.1"/>
    </source>
</evidence>
<dbReference type="Pfam" id="PF03619">
    <property type="entry name" value="Solute_trans_a"/>
    <property type="match status" value="1"/>
</dbReference>
<dbReference type="AlphaFoldDB" id="A0A4P9XZM9"/>
<reference evidence="7" key="1">
    <citation type="journal article" date="2018" name="Nat. Microbiol.">
        <title>Leveraging single-cell genomics to expand the fungal tree of life.</title>
        <authorList>
            <person name="Ahrendt S.R."/>
            <person name="Quandt C.A."/>
            <person name="Ciobanu D."/>
            <person name="Clum A."/>
            <person name="Salamov A."/>
            <person name="Andreopoulos B."/>
            <person name="Cheng J.F."/>
            <person name="Woyke T."/>
            <person name="Pelin A."/>
            <person name="Henrissat B."/>
            <person name="Reynolds N.K."/>
            <person name="Benny G.L."/>
            <person name="Smith M.E."/>
            <person name="James T.Y."/>
            <person name="Grigoriev I.V."/>
        </authorList>
    </citation>
    <scope>NUCLEOTIDE SEQUENCE [LARGE SCALE GENOMIC DNA]</scope>
</reference>
<keyword evidence="7" id="KW-1185">Reference proteome</keyword>
<evidence type="ECO:0000313" key="7">
    <source>
        <dbReference type="Proteomes" id="UP000267251"/>
    </source>
</evidence>
<feature type="transmembrane region" description="Helical" evidence="5">
    <location>
        <begin position="196"/>
        <end position="220"/>
    </location>
</feature>
<comment type="subcellular location">
    <subcellularLocation>
        <location evidence="1">Membrane</location>
        <topology evidence="1">Multi-pass membrane protein</topology>
    </subcellularLocation>
</comment>
<accession>A0A4P9XZM9</accession>
<protein>
    <submittedName>
        <fullName evidence="6">Organic solute transporter subunit alpha/Transmembrane protein</fullName>
    </submittedName>
</protein>
<evidence type="ECO:0000256" key="3">
    <source>
        <dbReference type="ARBA" id="ARBA00022989"/>
    </source>
</evidence>
<evidence type="ECO:0000256" key="1">
    <source>
        <dbReference type="ARBA" id="ARBA00004141"/>
    </source>
</evidence>
<organism evidence="6 7">
    <name type="scientific">Piptocephalis cylindrospora</name>
    <dbReference type="NCBI Taxonomy" id="1907219"/>
    <lineage>
        <taxon>Eukaryota</taxon>
        <taxon>Fungi</taxon>
        <taxon>Fungi incertae sedis</taxon>
        <taxon>Zoopagomycota</taxon>
        <taxon>Zoopagomycotina</taxon>
        <taxon>Zoopagomycetes</taxon>
        <taxon>Zoopagales</taxon>
        <taxon>Piptocephalidaceae</taxon>
        <taxon>Piptocephalis</taxon>
    </lineage>
</organism>
<sequence length="242" mass="27302">MSTDVSTCDISLGRPHNTLTRLFAFDSGITITWFLSGLAVILASIIALVSVARHLMSYTLPSHQRYIVRILLMIPIYGILSWSSLYFYHWSVYLVALRDVYEAYTVSSFFLLLLKYVGETPREQLSAIRDHTEPVRMFLPCCCLHVDPRSRHLLQVIKGAVLQLIVIKPLCALTAVITHSLGVYCPDSVNPSHAKFWIGIIGITSVLLCMLFLVTFFSVVRSDIRHHSPVAKFLGFKAIIFL</sequence>
<dbReference type="InterPro" id="IPR005178">
    <property type="entry name" value="Ostalpha/TMEM184C"/>
</dbReference>
<dbReference type="GO" id="GO:0016020">
    <property type="term" value="C:membrane"/>
    <property type="evidence" value="ECO:0007669"/>
    <property type="project" value="UniProtKB-SubCell"/>
</dbReference>
<feature type="transmembrane region" description="Helical" evidence="5">
    <location>
        <begin position="31"/>
        <end position="55"/>
    </location>
</feature>
<feature type="non-terminal residue" evidence="6">
    <location>
        <position position="242"/>
    </location>
</feature>
<dbReference type="EMBL" id="KZ988557">
    <property type="protein sequence ID" value="RKP11956.1"/>
    <property type="molecule type" value="Genomic_DNA"/>
</dbReference>
<evidence type="ECO:0000256" key="5">
    <source>
        <dbReference type="SAM" id="Phobius"/>
    </source>
</evidence>
<proteinExistence type="predicted"/>